<proteinExistence type="predicted"/>
<dbReference type="InterPro" id="IPR007110">
    <property type="entry name" value="Ig-like_dom"/>
</dbReference>
<evidence type="ECO:0000256" key="2">
    <source>
        <dbReference type="ARBA" id="ARBA00023319"/>
    </source>
</evidence>
<dbReference type="PROSITE" id="PS50835">
    <property type="entry name" value="IG_LIKE"/>
    <property type="match status" value="2"/>
</dbReference>
<dbReference type="PROSITE" id="PS00290">
    <property type="entry name" value="IG_MHC"/>
    <property type="match status" value="1"/>
</dbReference>
<dbReference type="InterPro" id="IPR003006">
    <property type="entry name" value="Ig/MHC_CS"/>
</dbReference>
<dbReference type="InterPro" id="IPR013162">
    <property type="entry name" value="CD80_C2-set"/>
</dbReference>
<protein>
    <submittedName>
        <fullName evidence="6">Si:ch211-108p6.4</fullName>
    </submittedName>
</protein>
<dbReference type="SUPFAM" id="SSF48726">
    <property type="entry name" value="Immunoglobulin"/>
    <property type="match status" value="2"/>
</dbReference>
<dbReference type="Pfam" id="PF08205">
    <property type="entry name" value="C2-set_2"/>
    <property type="match status" value="1"/>
</dbReference>
<keyword evidence="3" id="KW-0472">Membrane</keyword>
<feature type="domain" description="Ig-like" evidence="5">
    <location>
        <begin position="158"/>
        <end position="264"/>
    </location>
</feature>
<dbReference type="OMA" id="NRWFTCT"/>
<reference evidence="6" key="3">
    <citation type="submission" date="2025-09" db="UniProtKB">
        <authorList>
            <consortium name="Ensembl"/>
        </authorList>
    </citation>
    <scope>IDENTIFICATION</scope>
</reference>
<dbReference type="CTD" id="559844"/>
<feature type="chain" id="PRO_5043994066" evidence="4">
    <location>
        <begin position="20"/>
        <end position="441"/>
    </location>
</feature>
<dbReference type="GeneID" id="120813278"/>
<dbReference type="SMART" id="SM00407">
    <property type="entry name" value="IGc1"/>
    <property type="match status" value="1"/>
</dbReference>
<dbReference type="InterPro" id="IPR003597">
    <property type="entry name" value="Ig_C1-set"/>
</dbReference>
<feature type="domain" description="Ig-like" evidence="5">
    <location>
        <begin position="282"/>
        <end position="395"/>
    </location>
</feature>
<dbReference type="KEGG" id="gat:120813278"/>
<dbReference type="Proteomes" id="UP000007635">
    <property type="component" value="Chromosome I"/>
</dbReference>
<evidence type="ECO:0000256" key="1">
    <source>
        <dbReference type="ARBA" id="ARBA00023157"/>
    </source>
</evidence>
<evidence type="ECO:0000256" key="3">
    <source>
        <dbReference type="SAM" id="Phobius"/>
    </source>
</evidence>
<dbReference type="InterPro" id="IPR036179">
    <property type="entry name" value="Ig-like_dom_sf"/>
</dbReference>
<dbReference type="GeneTree" id="ENSGT00940000165285"/>
<reference evidence="6" key="2">
    <citation type="submission" date="2025-08" db="UniProtKB">
        <authorList>
            <consortium name="Ensembl"/>
        </authorList>
    </citation>
    <scope>IDENTIFICATION</scope>
</reference>
<keyword evidence="1" id="KW-1015">Disulfide bond</keyword>
<dbReference type="RefSeq" id="XP_040025376.1">
    <property type="nucleotide sequence ID" value="XM_040169442.1"/>
</dbReference>
<feature type="signal peptide" evidence="4">
    <location>
        <begin position="1"/>
        <end position="19"/>
    </location>
</feature>
<keyword evidence="2" id="KW-0393">Immunoglobulin domain</keyword>
<evidence type="ECO:0000256" key="4">
    <source>
        <dbReference type="SAM" id="SignalP"/>
    </source>
</evidence>
<dbReference type="Ensembl" id="ENSGACT00000007113.2">
    <property type="protein sequence ID" value="ENSGACP00000007095.2"/>
    <property type="gene ID" value="ENSGACG00000005366.2"/>
</dbReference>
<dbReference type="PANTHER" id="PTHR23411">
    <property type="entry name" value="TAPASIN"/>
    <property type="match status" value="1"/>
</dbReference>
<reference evidence="6 7" key="1">
    <citation type="journal article" date="2021" name="G3 (Bethesda)">
        <title>Improved contiguity of the threespine stickleback genome using long-read sequencing.</title>
        <authorList>
            <person name="Nath S."/>
            <person name="Shaw D.E."/>
            <person name="White M.A."/>
        </authorList>
    </citation>
    <scope>NUCLEOTIDE SEQUENCE [LARGE SCALE GENOMIC DNA]</scope>
    <source>
        <strain evidence="6 7">Lake Benthic</strain>
    </source>
</reference>
<keyword evidence="3" id="KW-1133">Transmembrane helix</keyword>
<sequence length="441" mass="48644">MSPILQILAYVCLCAGVQSVHQVSWLPCLFTDEHVFLDPDGHMRTEHVPRDAVLQFGQTGDPPANPHAVTFLVTGSKLDLRRFLEGAEAEQLECELRRYSTKGVHDIRWPVQGSAGQEHNRWFSCTLAHAKGLFKVTGFLRHPSDRPPPDHQEYHSWPAIGDGETLVTSVAMVIKTRSPSVRAALGSGQKLHCHFSADHKGPNVTVEWHRRRRGEVTRLFSHAARSGVAEGSGVALRALASGDASYDLPFAEVKSEATYICSVSVPPLLGALEIDLRIEEAPRVSLNIGPALSLPEGGEQKVSCHAENYYPLDVEIVWYVQDAAAAAAASGRRVGAPLPKELQNVLLSSHRHNQDQTYSLTSFFYLQAWPEASGRLFTCSVSHPALRMPVKKSFVLTVEERSDWMLKLLGGLVLVSLVAVLFLLLGHLHSAKRRSVQKKPY</sequence>
<feature type="transmembrane region" description="Helical" evidence="3">
    <location>
        <begin position="404"/>
        <end position="425"/>
    </location>
</feature>
<keyword evidence="4" id="KW-0732">Signal</keyword>
<dbReference type="AlphaFoldDB" id="G3NP31"/>
<organism evidence="6 7">
    <name type="scientific">Gasterosteus aculeatus aculeatus</name>
    <name type="common">three-spined stickleback</name>
    <dbReference type="NCBI Taxonomy" id="481459"/>
    <lineage>
        <taxon>Eukaryota</taxon>
        <taxon>Metazoa</taxon>
        <taxon>Chordata</taxon>
        <taxon>Craniata</taxon>
        <taxon>Vertebrata</taxon>
        <taxon>Euteleostomi</taxon>
        <taxon>Actinopterygii</taxon>
        <taxon>Neopterygii</taxon>
        <taxon>Teleostei</taxon>
        <taxon>Neoteleostei</taxon>
        <taxon>Acanthomorphata</taxon>
        <taxon>Eupercaria</taxon>
        <taxon>Perciformes</taxon>
        <taxon>Cottioidei</taxon>
        <taxon>Gasterosteales</taxon>
        <taxon>Gasterosteidae</taxon>
        <taxon>Gasterosteus</taxon>
    </lineage>
</organism>
<evidence type="ECO:0000313" key="6">
    <source>
        <dbReference type="Ensembl" id="ENSGACP00000007095.2"/>
    </source>
</evidence>
<dbReference type="InterPro" id="IPR013783">
    <property type="entry name" value="Ig-like_fold"/>
</dbReference>
<accession>G3NP31</accession>
<dbReference type="eggNOG" id="ENOG502QW5Z">
    <property type="taxonomic scope" value="Eukaryota"/>
</dbReference>
<name>G3NP31_GASAC</name>
<evidence type="ECO:0000313" key="7">
    <source>
        <dbReference type="Proteomes" id="UP000007635"/>
    </source>
</evidence>
<keyword evidence="7" id="KW-1185">Reference proteome</keyword>
<dbReference type="Gene3D" id="2.60.40.10">
    <property type="entry name" value="Immunoglobulins"/>
    <property type="match status" value="2"/>
</dbReference>
<dbReference type="InterPro" id="IPR050380">
    <property type="entry name" value="Immune_Resp_Modulators"/>
</dbReference>
<dbReference type="InParanoid" id="G3NP31"/>
<dbReference type="STRING" id="69293.ENSGACP00000007095"/>
<evidence type="ECO:0000259" key="5">
    <source>
        <dbReference type="PROSITE" id="PS50835"/>
    </source>
</evidence>
<dbReference type="Bgee" id="ENSGACG00000005366">
    <property type="expression patterns" value="Expressed in pharyngeal gill and 11 other cell types or tissues"/>
</dbReference>
<keyword evidence="3" id="KW-0812">Transmembrane</keyword>